<sequence length="95" mass="10872">MLIALEAFLLAPFWRSYIELRDEGMFVAFGVRTRALDYRFVTGVRPKRDALITGGWAGSLQGVMVENDVEDFMVSVRDEGRFVSELARRCPRIAR</sequence>
<dbReference type="AlphaFoldDB" id="A0A2K2U1T3"/>
<comment type="caution">
    <text evidence="2">The sequence shown here is derived from an EMBL/GenBank/DDBJ whole genome shotgun (WGS) entry which is preliminary data.</text>
</comment>
<reference evidence="2 3" key="1">
    <citation type="journal article" date="2018" name="Int. J. Syst. Evol. Microbiol.">
        <title>Rubneribacter badeniensis gen. nov., sp. nov. and Enteroscipio rubneri gen. nov., sp. nov., new members of the Eggerthellaceae isolated from human faeces.</title>
        <authorList>
            <person name="Danylec N."/>
            <person name="Gobl A."/>
            <person name="Stoll D.A."/>
            <person name="Hetzer B."/>
            <person name="Kulling S.E."/>
            <person name="Huch M."/>
        </authorList>
    </citation>
    <scope>NUCLEOTIDE SEQUENCE [LARGE SCALE GENOMIC DNA]</scope>
    <source>
        <strain evidence="2 3">ResAG-85</strain>
    </source>
</reference>
<name>A0A2K2U1T3_9ACTN</name>
<dbReference type="Proteomes" id="UP000789325">
    <property type="component" value="Unassembled WGS sequence"/>
</dbReference>
<accession>A0A2K2U1T3</accession>
<keyword evidence="3" id="KW-1185">Reference proteome</keyword>
<reference evidence="1" key="3">
    <citation type="submission" date="2021-09" db="EMBL/GenBank/DDBJ databases">
        <authorList>
            <person name="Gilroy R."/>
        </authorList>
    </citation>
    <scope>NUCLEOTIDE SEQUENCE</scope>
    <source>
        <strain evidence="1">USAMLcec12-2067</strain>
    </source>
</reference>
<dbReference type="EMBL" id="PPEL01000125">
    <property type="protein sequence ID" value="PNV64276.1"/>
    <property type="molecule type" value="Genomic_DNA"/>
</dbReference>
<organism evidence="2 3">
    <name type="scientific">Rubneribacter badeniensis</name>
    <dbReference type="NCBI Taxonomy" id="2070688"/>
    <lineage>
        <taxon>Bacteria</taxon>
        <taxon>Bacillati</taxon>
        <taxon>Actinomycetota</taxon>
        <taxon>Coriobacteriia</taxon>
        <taxon>Eggerthellales</taxon>
        <taxon>Eggerthellaceae</taxon>
        <taxon>Rubneribacter</taxon>
    </lineage>
</organism>
<gene>
    <name evidence="2" type="ORF">C2L80_12825</name>
    <name evidence="1" type="ORF">K8V16_05835</name>
</gene>
<dbReference type="Proteomes" id="UP000236488">
    <property type="component" value="Unassembled WGS sequence"/>
</dbReference>
<protein>
    <recommendedName>
        <fullName evidence="4">Bacterial Pleckstrin homology domain-containing protein</fullName>
    </recommendedName>
</protein>
<reference evidence="1" key="2">
    <citation type="journal article" date="2021" name="PeerJ">
        <title>Extensive microbial diversity within the chicken gut microbiome revealed by metagenomics and culture.</title>
        <authorList>
            <person name="Gilroy R."/>
            <person name="Ravi A."/>
            <person name="Getino M."/>
            <person name="Pursley I."/>
            <person name="Horton D.L."/>
            <person name="Alikhan N.F."/>
            <person name="Baker D."/>
            <person name="Gharbi K."/>
            <person name="Hall N."/>
            <person name="Watson M."/>
            <person name="Adriaenssens E.M."/>
            <person name="Foster-Nyarko E."/>
            <person name="Jarju S."/>
            <person name="Secka A."/>
            <person name="Antonio M."/>
            <person name="Oren A."/>
            <person name="Chaudhuri R.R."/>
            <person name="La Ragione R."/>
            <person name="Hildebrand F."/>
            <person name="Pallen M.J."/>
        </authorList>
    </citation>
    <scope>NUCLEOTIDE SEQUENCE</scope>
    <source>
        <strain evidence="1">USAMLcec12-2067</strain>
    </source>
</reference>
<evidence type="ECO:0008006" key="4">
    <source>
        <dbReference type="Google" id="ProtNLM"/>
    </source>
</evidence>
<proteinExistence type="predicted"/>
<evidence type="ECO:0000313" key="2">
    <source>
        <dbReference type="EMBL" id="PNV64276.1"/>
    </source>
</evidence>
<dbReference type="EMBL" id="DYZL01000119">
    <property type="protein sequence ID" value="HJH43301.1"/>
    <property type="molecule type" value="Genomic_DNA"/>
</dbReference>
<evidence type="ECO:0000313" key="3">
    <source>
        <dbReference type="Proteomes" id="UP000236488"/>
    </source>
</evidence>
<evidence type="ECO:0000313" key="1">
    <source>
        <dbReference type="EMBL" id="HJH43301.1"/>
    </source>
</evidence>